<organism evidence="10 11">
    <name type="scientific">Luteimonas viscosa</name>
    <dbReference type="NCBI Taxonomy" id="1132694"/>
    <lineage>
        <taxon>Bacteria</taxon>
        <taxon>Pseudomonadati</taxon>
        <taxon>Pseudomonadota</taxon>
        <taxon>Gammaproteobacteria</taxon>
        <taxon>Lysobacterales</taxon>
        <taxon>Lysobacteraceae</taxon>
        <taxon>Luteimonas</taxon>
    </lineage>
</organism>
<comment type="caution">
    <text evidence="10">The sequence shown here is derived from an EMBL/GenBank/DDBJ whole genome shotgun (WGS) entry which is preliminary data.</text>
</comment>
<evidence type="ECO:0000256" key="8">
    <source>
        <dbReference type="SAM" id="SignalP"/>
    </source>
</evidence>
<dbReference type="Proteomes" id="UP000324973">
    <property type="component" value="Unassembled WGS sequence"/>
</dbReference>
<comment type="catalytic activity">
    <reaction evidence="1 6 7">
        <text>[protein]-peptidylproline (omega=180) = [protein]-peptidylproline (omega=0)</text>
        <dbReference type="Rhea" id="RHEA:16237"/>
        <dbReference type="Rhea" id="RHEA-COMP:10747"/>
        <dbReference type="Rhea" id="RHEA-COMP:10748"/>
        <dbReference type="ChEBI" id="CHEBI:83833"/>
        <dbReference type="ChEBI" id="CHEBI:83834"/>
        <dbReference type="EC" id="5.2.1.8"/>
    </reaction>
</comment>
<dbReference type="AlphaFoldDB" id="A0A5D4XKZ5"/>
<dbReference type="PANTHER" id="PTHR43811:SF23">
    <property type="entry name" value="FKBP-TYPE 22 KDA PEPTIDYL-PROLYL CIS-TRANS ISOMERASE"/>
    <property type="match status" value="1"/>
</dbReference>
<dbReference type="PANTHER" id="PTHR43811">
    <property type="entry name" value="FKBP-TYPE PEPTIDYL-PROLYL CIS-TRANS ISOMERASE FKPA"/>
    <property type="match status" value="1"/>
</dbReference>
<evidence type="ECO:0000313" key="10">
    <source>
        <dbReference type="EMBL" id="TYT25357.1"/>
    </source>
</evidence>
<evidence type="ECO:0000259" key="9">
    <source>
        <dbReference type="PROSITE" id="PS50059"/>
    </source>
</evidence>
<evidence type="ECO:0000256" key="6">
    <source>
        <dbReference type="PROSITE-ProRule" id="PRU00277"/>
    </source>
</evidence>
<dbReference type="PROSITE" id="PS50059">
    <property type="entry name" value="FKBP_PPIASE"/>
    <property type="match status" value="1"/>
</dbReference>
<dbReference type="GO" id="GO:0006457">
    <property type="term" value="P:protein folding"/>
    <property type="evidence" value="ECO:0007669"/>
    <property type="project" value="InterPro"/>
</dbReference>
<accession>A0A5D4XKZ5</accession>
<evidence type="ECO:0000256" key="2">
    <source>
        <dbReference type="ARBA" id="ARBA00006577"/>
    </source>
</evidence>
<dbReference type="Pfam" id="PF01346">
    <property type="entry name" value="FKBP_N"/>
    <property type="match status" value="1"/>
</dbReference>
<dbReference type="InterPro" id="IPR046357">
    <property type="entry name" value="PPIase_dom_sf"/>
</dbReference>
<dbReference type="InterPro" id="IPR036944">
    <property type="entry name" value="PPIase_FKBP_N_sf"/>
</dbReference>
<keyword evidence="3 8" id="KW-0732">Signal</keyword>
<protein>
    <recommendedName>
        <fullName evidence="7">Peptidyl-prolyl cis-trans isomerase</fullName>
        <ecNumber evidence="7">5.2.1.8</ecNumber>
    </recommendedName>
</protein>
<dbReference type="EMBL" id="VTFT01000001">
    <property type="protein sequence ID" value="TYT25357.1"/>
    <property type="molecule type" value="Genomic_DNA"/>
</dbReference>
<evidence type="ECO:0000256" key="1">
    <source>
        <dbReference type="ARBA" id="ARBA00000971"/>
    </source>
</evidence>
<dbReference type="GO" id="GO:0003755">
    <property type="term" value="F:peptidyl-prolyl cis-trans isomerase activity"/>
    <property type="evidence" value="ECO:0007669"/>
    <property type="project" value="UniProtKB-UniRule"/>
</dbReference>
<evidence type="ECO:0000256" key="3">
    <source>
        <dbReference type="ARBA" id="ARBA00022729"/>
    </source>
</evidence>
<evidence type="ECO:0000256" key="5">
    <source>
        <dbReference type="ARBA" id="ARBA00023235"/>
    </source>
</evidence>
<evidence type="ECO:0000256" key="7">
    <source>
        <dbReference type="RuleBase" id="RU003915"/>
    </source>
</evidence>
<dbReference type="PRINTS" id="PR01730">
    <property type="entry name" value="INFPOTNTIATR"/>
</dbReference>
<evidence type="ECO:0000313" key="11">
    <source>
        <dbReference type="Proteomes" id="UP000324973"/>
    </source>
</evidence>
<proteinExistence type="inferred from homology"/>
<dbReference type="InterPro" id="IPR008104">
    <property type="entry name" value="INFPOTNTIATR"/>
</dbReference>
<sequence>MKVRLLAASLAAMTLVSAAASAQDTTSERGKLSYAIGFNTGVELAELTARGEAVDVNTVIKAIQDAYAKKQPAVPVDQLKAAVENMQKRQQAKMQAEFTKLSTDNKTQSDAFLAQNRAKQGVQTLPGSTVQYRVIENGSGAKPTQASDVQLNYKGALPDGTVFVDTAQPQGEGQQAGPVTMKVSQIPLVGLREALLQMPAGARWEVVLPGDKAYGTDMRAGRMANQAVVFDVKLVSVK</sequence>
<evidence type="ECO:0000256" key="4">
    <source>
        <dbReference type="ARBA" id="ARBA00023110"/>
    </source>
</evidence>
<keyword evidence="5 6" id="KW-0413">Isomerase</keyword>
<keyword evidence="4 6" id="KW-0697">Rotamase</keyword>
<reference evidence="10 11" key="1">
    <citation type="submission" date="2019-08" db="EMBL/GenBank/DDBJ databases">
        <title>Luteimonas viscosus sp. nov., isolated from soil of a sunflower field.</title>
        <authorList>
            <person name="Jianli Z."/>
            <person name="Ying Z."/>
        </authorList>
    </citation>
    <scope>NUCLEOTIDE SEQUENCE [LARGE SCALE GENOMIC DNA]</scope>
    <source>
        <strain evidence="10 11">XBU10</strain>
    </source>
</reference>
<feature type="chain" id="PRO_5022727211" description="Peptidyl-prolyl cis-trans isomerase" evidence="8">
    <location>
        <begin position="23"/>
        <end position="238"/>
    </location>
</feature>
<dbReference type="InterPro" id="IPR001179">
    <property type="entry name" value="PPIase_FKBP_dom"/>
</dbReference>
<dbReference type="EC" id="5.2.1.8" evidence="7"/>
<gene>
    <name evidence="10" type="ORF">FZO89_03225</name>
</gene>
<name>A0A5D4XKZ5_9GAMM</name>
<dbReference type="Gene3D" id="1.10.287.460">
    <property type="entry name" value="Peptidyl-prolyl cis-trans isomerase, FKBP-type, N-terminal domain"/>
    <property type="match status" value="1"/>
</dbReference>
<dbReference type="InterPro" id="IPR000774">
    <property type="entry name" value="PPIase_FKBP_N"/>
</dbReference>
<dbReference type="Pfam" id="PF00254">
    <property type="entry name" value="FKBP_C"/>
    <property type="match status" value="1"/>
</dbReference>
<feature type="signal peptide" evidence="8">
    <location>
        <begin position="1"/>
        <end position="22"/>
    </location>
</feature>
<comment type="similarity">
    <text evidence="2 7">Belongs to the FKBP-type PPIase family.</text>
</comment>
<feature type="domain" description="PPIase FKBP-type" evidence="9">
    <location>
        <begin position="146"/>
        <end position="238"/>
    </location>
</feature>
<dbReference type="SUPFAM" id="SSF54534">
    <property type="entry name" value="FKBP-like"/>
    <property type="match status" value="1"/>
</dbReference>
<keyword evidence="11" id="KW-1185">Reference proteome</keyword>
<dbReference type="GO" id="GO:0016020">
    <property type="term" value="C:membrane"/>
    <property type="evidence" value="ECO:0007669"/>
    <property type="project" value="InterPro"/>
</dbReference>
<dbReference type="OrthoDB" id="9814548at2"/>
<dbReference type="RefSeq" id="WP_149101908.1">
    <property type="nucleotide sequence ID" value="NZ_VTFT01000001.1"/>
</dbReference>
<dbReference type="Gene3D" id="3.10.50.40">
    <property type="match status" value="1"/>
</dbReference>